<evidence type="ECO:0000313" key="1">
    <source>
        <dbReference type="EMBL" id="MFD0890978.1"/>
    </source>
</evidence>
<evidence type="ECO:0000313" key="2">
    <source>
        <dbReference type="Proteomes" id="UP001597024"/>
    </source>
</evidence>
<dbReference type="Proteomes" id="UP001597024">
    <property type="component" value="Unassembled WGS sequence"/>
</dbReference>
<keyword evidence="2" id="KW-1185">Reference proteome</keyword>
<evidence type="ECO:0008006" key="3">
    <source>
        <dbReference type="Google" id="ProtNLM"/>
    </source>
</evidence>
<protein>
    <recommendedName>
        <fullName evidence="3">Serine/threonine protein kinase</fullName>
    </recommendedName>
</protein>
<gene>
    <name evidence="1" type="ORF">ACFQ08_41065</name>
</gene>
<reference evidence="2" key="1">
    <citation type="journal article" date="2019" name="Int. J. Syst. Evol. Microbiol.">
        <title>The Global Catalogue of Microorganisms (GCM) 10K type strain sequencing project: providing services to taxonomists for standard genome sequencing and annotation.</title>
        <authorList>
            <consortium name="The Broad Institute Genomics Platform"/>
            <consortium name="The Broad Institute Genome Sequencing Center for Infectious Disease"/>
            <person name="Wu L."/>
            <person name="Ma J."/>
        </authorList>
    </citation>
    <scope>NUCLEOTIDE SEQUENCE [LARGE SCALE GENOMIC DNA]</scope>
    <source>
        <strain evidence="2">CCUG 62974</strain>
    </source>
</reference>
<sequence length="221" mass="23450">GLAVAATLVLPGAGTARDTGETWNGVMSAPSPSPRYGVASRAEVVLDRRFTEMGERHAFDIPRRTDRGNAMVMISCPRGAELLYWEDGVYRNALVCSEWLPYTDEKRRSGVSLTVRRGSRFEVAVLPAGSVARLGRTLVTGQDARRVLERADGGRADMRFKVTDMWLEPCESGPGCSFADGSVPEPTVTVTVTPGPSPVSTVTVTVTPVHPATGGTTSGGG</sequence>
<name>A0ABW3E7X8_9ACTN</name>
<accession>A0ABW3E7X8</accession>
<organism evidence="1 2">
    <name type="scientific">Streptosporangium algeriense</name>
    <dbReference type="NCBI Taxonomy" id="1682748"/>
    <lineage>
        <taxon>Bacteria</taxon>
        <taxon>Bacillati</taxon>
        <taxon>Actinomycetota</taxon>
        <taxon>Actinomycetes</taxon>
        <taxon>Streptosporangiales</taxon>
        <taxon>Streptosporangiaceae</taxon>
        <taxon>Streptosporangium</taxon>
    </lineage>
</organism>
<proteinExistence type="predicted"/>
<dbReference type="EMBL" id="JBHTHX010002825">
    <property type="protein sequence ID" value="MFD0890978.1"/>
    <property type="molecule type" value="Genomic_DNA"/>
</dbReference>
<feature type="non-terminal residue" evidence="1">
    <location>
        <position position="1"/>
    </location>
</feature>
<comment type="caution">
    <text evidence="1">The sequence shown here is derived from an EMBL/GenBank/DDBJ whole genome shotgun (WGS) entry which is preliminary data.</text>
</comment>